<protein>
    <submittedName>
        <fullName evidence="1">Uncharacterized protein</fullName>
    </submittedName>
</protein>
<dbReference type="EMBL" id="MFHQ01000003">
    <property type="protein sequence ID" value="OGF74811.1"/>
    <property type="molecule type" value="Genomic_DNA"/>
</dbReference>
<gene>
    <name evidence="1" type="ORF">A3J56_02510</name>
</gene>
<accession>A0A1F5WHT4</accession>
<dbReference type="STRING" id="1798338.A3J56_02510"/>
<evidence type="ECO:0000313" key="2">
    <source>
        <dbReference type="Proteomes" id="UP000178406"/>
    </source>
</evidence>
<comment type="caution">
    <text evidence="1">The sequence shown here is derived from an EMBL/GenBank/DDBJ whole genome shotgun (WGS) entry which is preliminary data.</text>
</comment>
<sequence>MKEGGKIMGRVIPEERLQHKRENRAALRRRQQKDKQGPLLIKNNGALASLDFKTGFHNSRRFRSCLRRCCAAELQSRHCLNNCARRFLKDVGLNPTKELMAIVLCFGRDLIRKNDSFPELRRHVLKTKDLVAKEAFAVLRATLMERYGYQIPNFSLRAI</sequence>
<proteinExistence type="predicted"/>
<dbReference type="AlphaFoldDB" id="A0A1F5WHT4"/>
<organism evidence="1 2">
    <name type="scientific">Candidatus Giovannonibacteria bacterium RIFCSPHIGHO2_02_FULL_46_20</name>
    <dbReference type="NCBI Taxonomy" id="1798338"/>
    <lineage>
        <taxon>Bacteria</taxon>
        <taxon>Candidatus Giovannoniibacteriota</taxon>
    </lineage>
</organism>
<reference evidence="1 2" key="1">
    <citation type="journal article" date="2016" name="Nat. Commun.">
        <title>Thousands of microbial genomes shed light on interconnected biogeochemical processes in an aquifer system.</title>
        <authorList>
            <person name="Anantharaman K."/>
            <person name="Brown C.T."/>
            <person name="Hug L.A."/>
            <person name="Sharon I."/>
            <person name="Castelle C.J."/>
            <person name="Probst A.J."/>
            <person name="Thomas B.C."/>
            <person name="Singh A."/>
            <person name="Wilkins M.J."/>
            <person name="Karaoz U."/>
            <person name="Brodie E.L."/>
            <person name="Williams K.H."/>
            <person name="Hubbard S.S."/>
            <person name="Banfield J.F."/>
        </authorList>
    </citation>
    <scope>NUCLEOTIDE SEQUENCE [LARGE SCALE GENOMIC DNA]</scope>
</reference>
<evidence type="ECO:0000313" key="1">
    <source>
        <dbReference type="EMBL" id="OGF74811.1"/>
    </source>
</evidence>
<name>A0A1F5WHT4_9BACT</name>
<dbReference type="Proteomes" id="UP000178406">
    <property type="component" value="Unassembled WGS sequence"/>
</dbReference>